<dbReference type="eggNOG" id="COG1309">
    <property type="taxonomic scope" value="Bacteria"/>
</dbReference>
<dbReference type="AlphaFoldDB" id="Q2NWA0"/>
<organism evidence="3 5">
    <name type="scientific">Sodalis glossinidius (strain morsitans)</name>
    <dbReference type="NCBI Taxonomy" id="343509"/>
    <lineage>
        <taxon>Bacteria</taxon>
        <taxon>Pseudomonadati</taxon>
        <taxon>Pseudomonadota</taxon>
        <taxon>Gammaproteobacteria</taxon>
        <taxon>Enterobacterales</taxon>
        <taxon>Bruguierivoracaceae</taxon>
        <taxon>Sodalis</taxon>
    </lineage>
</organism>
<dbReference type="PANTHER" id="PTHR47506">
    <property type="entry name" value="TRANSCRIPTIONAL REGULATORY PROTEIN"/>
    <property type="match status" value="1"/>
</dbReference>
<keyword evidence="2" id="KW-0804">Transcription</keyword>
<keyword evidence="1" id="KW-0805">Transcription regulation</keyword>
<dbReference type="STRING" id="343509.SG0300"/>
<evidence type="ECO:0000313" key="5">
    <source>
        <dbReference type="Proteomes" id="UP000001932"/>
    </source>
</evidence>
<accession>Q2NWA0</accession>
<dbReference type="OrthoDB" id="6488705at2"/>
<dbReference type="HOGENOM" id="CLU_1389758_0_0_6"/>
<dbReference type="Proteomes" id="UP000001932">
    <property type="component" value="Chromosome"/>
</dbReference>
<keyword evidence="5" id="KW-1185">Reference proteome</keyword>
<dbReference type="BioCyc" id="SGLO343509:SGP1_RS02800-MONOMER"/>
<evidence type="ECO:0000313" key="3">
    <source>
        <dbReference type="EMBL" id="BAE73575.1"/>
    </source>
</evidence>
<dbReference type="InterPro" id="IPR009057">
    <property type="entry name" value="Homeodomain-like_sf"/>
</dbReference>
<protein>
    <submittedName>
        <fullName evidence="3 4">Transcriptional regulator</fullName>
    </submittedName>
</protein>
<dbReference type="Gene3D" id="1.10.357.10">
    <property type="entry name" value="Tetracycline Repressor, domain 2"/>
    <property type="match status" value="1"/>
</dbReference>
<evidence type="ECO:0000313" key="4">
    <source>
        <dbReference type="EMBL" id="CRL43957.1"/>
    </source>
</evidence>
<reference evidence="3 5" key="1">
    <citation type="journal article" date="2006" name="Genome Res.">
        <title>Massive genome erosion and functional adaptations provide insights into the symbiotic lifestyle of Sodalis glossinidius in the tsetse host.</title>
        <authorList>
            <person name="Toh H."/>
            <person name="Weiss B.L."/>
            <person name="Perkin S.A.H."/>
            <person name="Yamashita A."/>
            <person name="Oshima K."/>
            <person name="Hattori M."/>
            <person name="Aksoy S."/>
        </authorList>
    </citation>
    <scope>NUCLEOTIDE SEQUENCE [LARGE SCALE GENOMIC DNA]</scope>
    <source>
        <strain evidence="3">Morsitans</strain>
        <strain evidence="5">morsitans</strain>
    </source>
</reference>
<proteinExistence type="predicted"/>
<sequence length="191" mass="22142">MQREHIRDRALSLLEQCGFARVSLPMLADELTLPLTELSVYWPDREALHHDCLTYHAGQVDDWRSRVLQDEEMDAQQKLLARYRILAEQVEQQRYPGCLFIAACSFYPETMHPIHQLAERQKHASYRYTRALLVELEADDPTMVAQQMELVLEGCLSKLLVKHNAQDVAVARRLEEDILRLALCRKNGTLS</sequence>
<dbReference type="NCBIfam" id="NF008647">
    <property type="entry name" value="PRK11640.1"/>
    <property type="match status" value="1"/>
</dbReference>
<dbReference type="EMBL" id="AP008232">
    <property type="protein sequence ID" value="BAE73575.1"/>
    <property type="molecule type" value="Genomic_DNA"/>
</dbReference>
<dbReference type="PANTHER" id="PTHR47506:SF1">
    <property type="entry name" value="HTH-TYPE TRANSCRIPTIONAL REGULATOR YJDC"/>
    <property type="match status" value="1"/>
</dbReference>
<gene>
    <name evidence="4" type="primary">yjdC</name>
    <name evidence="3" type="ordered locus">SG0300</name>
    <name evidence="4" type="ORF">SGGMMB4_00746</name>
</gene>
<dbReference type="EMBL" id="LN854557">
    <property type="protein sequence ID" value="CRL43957.1"/>
    <property type="molecule type" value="Genomic_DNA"/>
</dbReference>
<dbReference type="RefSeq" id="WP_011410163.1">
    <property type="nucleotide sequence ID" value="NC_007712.1"/>
</dbReference>
<reference evidence="4 6" key="2">
    <citation type="submission" date="2015-05" db="EMBL/GenBank/DDBJ databases">
        <authorList>
            <person name="Goodhead I."/>
        </authorList>
    </citation>
    <scope>NUCLEOTIDE SEQUENCE [LARGE SCALE GENOMIC DNA]</scope>
    <source>
        <strain evidence="4">B4</strain>
        <strain evidence="6">morsitans</strain>
    </source>
</reference>
<evidence type="ECO:0000256" key="2">
    <source>
        <dbReference type="ARBA" id="ARBA00023163"/>
    </source>
</evidence>
<dbReference type="SUPFAM" id="SSF46689">
    <property type="entry name" value="Homeodomain-like"/>
    <property type="match status" value="1"/>
</dbReference>
<dbReference type="Proteomes" id="UP000245838">
    <property type="component" value="Chromosome sggmmb4_Chromosome"/>
</dbReference>
<evidence type="ECO:0000256" key="1">
    <source>
        <dbReference type="ARBA" id="ARBA00023015"/>
    </source>
</evidence>
<dbReference type="NCBIfam" id="NF047866">
    <property type="entry name" value="TF_DicD_YjdC"/>
    <property type="match status" value="1"/>
</dbReference>
<dbReference type="KEGG" id="sgl:SG0300"/>
<name>Q2NWA0_SODGM</name>
<evidence type="ECO:0000313" key="6">
    <source>
        <dbReference type="Proteomes" id="UP000245838"/>
    </source>
</evidence>